<keyword evidence="1" id="KW-1185">Reference proteome</keyword>
<reference evidence="2" key="1">
    <citation type="submission" date="2016-11" db="UniProtKB">
        <authorList>
            <consortium name="WormBaseParasite"/>
        </authorList>
    </citation>
    <scope>IDENTIFICATION</scope>
</reference>
<sequence length="337" mass="38143">MNQVPIAFSERVCAILHPSGIVQMEKLSGNYGKVGEIAVRDKAFYVMEKLSGNYGKVGEIAVRDKAFYEVNVRGGHEEFSCLYHSCSGRAVNTPEEIESHPKKLVHEVTIHKFDAEEERVSQAIVQRFPYAFCYFVLHSSSINKAWIDFACSLKRLSYILIKEKLDDDAIQLFGKLVRGQNLLKLELYEGACFWTENSEMLKGKSLIVHQYCFGGVEQIMNFILREAAVSPNVPAPRIIGPLSDLTTFAVNFVLKKCSKNECKSFIMEYGNNRFLFNKPSCVYKYERGEGDNLQKFYIAFDCTHGNQKGDILRPASYSGQNDLGLIRNTSIMVVTFA</sequence>
<dbReference type="Proteomes" id="UP000095287">
    <property type="component" value="Unplaced"/>
</dbReference>
<name>A0A1I7ZUB0_9BILA</name>
<organism evidence="1 2">
    <name type="scientific">Steinernema glaseri</name>
    <dbReference type="NCBI Taxonomy" id="37863"/>
    <lineage>
        <taxon>Eukaryota</taxon>
        <taxon>Metazoa</taxon>
        <taxon>Ecdysozoa</taxon>
        <taxon>Nematoda</taxon>
        <taxon>Chromadorea</taxon>
        <taxon>Rhabditida</taxon>
        <taxon>Tylenchina</taxon>
        <taxon>Panagrolaimomorpha</taxon>
        <taxon>Strongyloidoidea</taxon>
        <taxon>Steinernematidae</taxon>
        <taxon>Steinernema</taxon>
    </lineage>
</organism>
<protein>
    <submittedName>
        <fullName evidence="2">3-methyladenine DNA glycosidase</fullName>
    </submittedName>
</protein>
<dbReference type="WBParaSite" id="L893_g29632.t1">
    <property type="protein sequence ID" value="L893_g29632.t1"/>
    <property type="gene ID" value="L893_g29632"/>
</dbReference>
<accession>A0A1I7ZUB0</accession>
<evidence type="ECO:0000313" key="1">
    <source>
        <dbReference type="Proteomes" id="UP000095287"/>
    </source>
</evidence>
<proteinExistence type="predicted"/>
<evidence type="ECO:0000313" key="2">
    <source>
        <dbReference type="WBParaSite" id="L893_g29632.t1"/>
    </source>
</evidence>
<dbReference type="AlphaFoldDB" id="A0A1I7ZUB0"/>